<comment type="similarity">
    <text evidence="1">Belongs to the CinA family.</text>
</comment>
<dbReference type="HAMAP" id="MF_00226_B">
    <property type="entry name" value="CinA_B"/>
    <property type="match status" value="1"/>
</dbReference>
<evidence type="ECO:0000313" key="3">
    <source>
        <dbReference type="EMBL" id="QQL44293.1"/>
    </source>
</evidence>
<gene>
    <name evidence="3" type="ORF">G3M56_010390</name>
</gene>
<dbReference type="Pfam" id="PF02464">
    <property type="entry name" value="CinA"/>
    <property type="match status" value="1"/>
</dbReference>
<dbReference type="NCBIfam" id="TIGR00200">
    <property type="entry name" value="cinA_nterm"/>
    <property type="match status" value="1"/>
</dbReference>
<dbReference type="AlphaFoldDB" id="A0A6B3L969"/>
<dbReference type="Pfam" id="PF00994">
    <property type="entry name" value="MoCF_biosynth"/>
    <property type="match status" value="1"/>
</dbReference>
<dbReference type="PANTHER" id="PTHR13939:SF0">
    <property type="entry name" value="NMN AMIDOHYDROLASE-LIKE PROTEIN YFAY"/>
    <property type="match status" value="1"/>
</dbReference>
<dbReference type="InterPro" id="IPR008136">
    <property type="entry name" value="CinA_C"/>
</dbReference>
<dbReference type="Gene3D" id="3.90.950.20">
    <property type="entry name" value="CinA-like"/>
    <property type="match status" value="1"/>
</dbReference>
<dbReference type="InterPro" id="IPR008135">
    <property type="entry name" value="Competence-induced_CinA"/>
</dbReference>
<reference evidence="3 4" key="1">
    <citation type="submission" date="2020-12" db="EMBL/GenBank/DDBJ databases">
        <title>Sulforoseuscoccus oceanibium gen. nov., sp. nov., a representative of the phylum Verrucomicrobia with special cytoplasmic membrane, and proposal of Sulforoseuscoccusaceae fam. nov.</title>
        <authorList>
            <person name="Xi F."/>
        </authorList>
    </citation>
    <scope>NUCLEOTIDE SEQUENCE [LARGE SCALE GENOMIC DNA]</scope>
    <source>
        <strain evidence="3 4">T37</strain>
    </source>
</reference>
<dbReference type="NCBIfam" id="TIGR00199">
    <property type="entry name" value="PncC_domain"/>
    <property type="match status" value="1"/>
</dbReference>
<dbReference type="InterPro" id="IPR036653">
    <property type="entry name" value="CinA-like_C"/>
</dbReference>
<dbReference type="CDD" id="cd00885">
    <property type="entry name" value="cinA"/>
    <property type="match status" value="1"/>
</dbReference>
<dbReference type="SUPFAM" id="SSF142433">
    <property type="entry name" value="CinA-like"/>
    <property type="match status" value="1"/>
</dbReference>
<feature type="domain" description="MoaB/Mog" evidence="2">
    <location>
        <begin position="18"/>
        <end position="190"/>
    </location>
</feature>
<dbReference type="PIRSF" id="PIRSF006728">
    <property type="entry name" value="CinA"/>
    <property type="match status" value="1"/>
</dbReference>
<organism evidence="3 4">
    <name type="scientific">Sulfuriroseicoccus oceanibius</name>
    <dbReference type="NCBI Taxonomy" id="2707525"/>
    <lineage>
        <taxon>Bacteria</taxon>
        <taxon>Pseudomonadati</taxon>
        <taxon>Verrucomicrobiota</taxon>
        <taxon>Verrucomicrobiia</taxon>
        <taxon>Verrucomicrobiales</taxon>
        <taxon>Verrucomicrobiaceae</taxon>
        <taxon>Sulfuriroseicoccus</taxon>
    </lineage>
</organism>
<evidence type="ECO:0000313" key="4">
    <source>
        <dbReference type="Proteomes" id="UP000475117"/>
    </source>
</evidence>
<keyword evidence="4" id="KW-1185">Reference proteome</keyword>
<dbReference type="PANTHER" id="PTHR13939">
    <property type="entry name" value="NICOTINAMIDE-NUCLEOTIDE AMIDOHYDROLASE PNCC"/>
    <property type="match status" value="1"/>
</dbReference>
<dbReference type="Proteomes" id="UP000475117">
    <property type="component" value="Chromosome"/>
</dbReference>
<evidence type="ECO:0000256" key="1">
    <source>
        <dbReference type="HAMAP-Rule" id="MF_00226"/>
    </source>
</evidence>
<dbReference type="InterPro" id="IPR036425">
    <property type="entry name" value="MoaB/Mog-like_dom_sf"/>
</dbReference>
<dbReference type="KEGG" id="soa:G3M56_010390"/>
<sequence>MSDLEAKDHHGDEGIVAHVITTGGELLQGHTLNTHPAFLAQALWDVGVEMTHQVTIPDSEVIADEVGRAITQADVVIVTGGLGPTSDDITRECVASALGVGLELDPAVDSVIRSYLERRGVSVRAEQSRQAMVPQGAEVLENPNGTAPGLWFDGLPRDGVRCRFLAVLPGPPRELHPMVNELVIPRLRSAFGRGDAEVTDVLHLIGVGEADVAAAVDGPLEAIDGLRHGYCARIGEVDVRLIGKREIVDRGREVVTRVFADRLVAAGGLVPTVIRLLADRGWMLTTAESCTGGAIASALTDVSGASAVVDSGLVTYSNEAKMRFLGVSKQTLDEHGAVSDETCREMVLGALEASGSDVVVACTGIAGPTGGSDDKPVGTVFIGVGTRGGNVDVERCLFLGARATFKQRVVVKALDMVRGAVGRCG</sequence>
<dbReference type="SMART" id="SM00852">
    <property type="entry name" value="MoCF_biosynth"/>
    <property type="match status" value="1"/>
</dbReference>
<dbReference type="InterPro" id="IPR001453">
    <property type="entry name" value="MoaB/Mog_dom"/>
</dbReference>
<dbReference type="SUPFAM" id="SSF53218">
    <property type="entry name" value="Molybdenum cofactor biosynthesis proteins"/>
    <property type="match status" value="1"/>
</dbReference>
<dbReference type="Gene3D" id="3.40.980.10">
    <property type="entry name" value="MoaB/Mog-like domain"/>
    <property type="match status" value="1"/>
</dbReference>
<proteinExistence type="inferred from homology"/>
<dbReference type="InterPro" id="IPR050101">
    <property type="entry name" value="CinA"/>
</dbReference>
<accession>A0A6B3L969</accession>
<dbReference type="RefSeq" id="WP_164362246.1">
    <property type="nucleotide sequence ID" value="NZ_CP066776.1"/>
</dbReference>
<dbReference type="EMBL" id="CP066776">
    <property type="protein sequence ID" value="QQL44293.1"/>
    <property type="molecule type" value="Genomic_DNA"/>
</dbReference>
<evidence type="ECO:0000259" key="2">
    <source>
        <dbReference type="SMART" id="SM00852"/>
    </source>
</evidence>
<name>A0A6B3L969_9BACT</name>
<protein>
    <recommendedName>
        <fullName evidence="1">CinA-like protein</fullName>
    </recommendedName>
</protein>